<keyword evidence="3 5" id="KW-1133">Transmembrane helix</keyword>
<feature type="transmembrane region" description="Helical" evidence="5">
    <location>
        <begin position="251"/>
        <end position="276"/>
    </location>
</feature>
<evidence type="ECO:0000313" key="8">
    <source>
        <dbReference type="Proteomes" id="UP000494163"/>
    </source>
</evidence>
<name>A0A0M4ELF3_DROBS</name>
<gene>
    <name evidence="7" type="ORF">Dbus_chr3Lg1438</name>
</gene>
<organism evidence="7 8">
    <name type="scientific">Drosophila busckii</name>
    <name type="common">Fruit fly</name>
    <dbReference type="NCBI Taxonomy" id="30019"/>
    <lineage>
        <taxon>Eukaryota</taxon>
        <taxon>Metazoa</taxon>
        <taxon>Ecdysozoa</taxon>
        <taxon>Arthropoda</taxon>
        <taxon>Hexapoda</taxon>
        <taxon>Insecta</taxon>
        <taxon>Pterygota</taxon>
        <taxon>Neoptera</taxon>
        <taxon>Endopterygota</taxon>
        <taxon>Diptera</taxon>
        <taxon>Brachycera</taxon>
        <taxon>Muscomorpha</taxon>
        <taxon>Ephydroidea</taxon>
        <taxon>Drosophilidae</taxon>
        <taxon>Drosophila</taxon>
    </lineage>
</organism>
<proteinExistence type="predicted"/>
<feature type="transmembrane region" description="Helical" evidence="5">
    <location>
        <begin position="71"/>
        <end position="95"/>
    </location>
</feature>
<keyword evidence="2 5" id="KW-0812">Transmembrane</keyword>
<accession>A0A0M4ELF3</accession>
<feature type="domain" description="Amino acid transporter transmembrane" evidence="6">
    <location>
        <begin position="1"/>
        <end position="352"/>
    </location>
</feature>
<evidence type="ECO:0000256" key="1">
    <source>
        <dbReference type="ARBA" id="ARBA00004141"/>
    </source>
</evidence>
<feature type="transmembrane region" description="Helical" evidence="5">
    <location>
        <begin position="650"/>
        <end position="672"/>
    </location>
</feature>
<feature type="transmembrane region" description="Helical" evidence="5">
    <location>
        <begin position="111"/>
        <end position="128"/>
    </location>
</feature>
<feature type="transmembrane region" description="Helical" evidence="5">
    <location>
        <begin position="448"/>
        <end position="467"/>
    </location>
</feature>
<dbReference type="InterPro" id="IPR013057">
    <property type="entry name" value="AA_transpt_TM"/>
</dbReference>
<dbReference type="OrthoDB" id="1684102at2759"/>
<reference evidence="7 8" key="1">
    <citation type="submission" date="2015-08" db="EMBL/GenBank/DDBJ databases">
        <title>Ancestral chromatin configuration constrains chromatin evolution on differentiating sex chromosomes in Drosophila.</title>
        <authorList>
            <person name="Zhou Q."/>
            <person name="Bachtrog D."/>
        </authorList>
    </citation>
    <scope>NUCLEOTIDE SEQUENCE [LARGE SCALE GENOMIC DNA]</scope>
    <source>
        <tissue evidence="7">Whole larvae</tissue>
    </source>
</reference>
<dbReference type="PANTHER" id="PTHR22950:SF340">
    <property type="entry name" value="AMINO ACID TRANSPORTER TRANSMEMBRANE DOMAIN-CONTAINING PROTEIN-RELATED"/>
    <property type="match status" value="1"/>
</dbReference>
<feature type="transmembrane region" description="Helical" evidence="5">
    <location>
        <begin position="380"/>
        <end position="401"/>
    </location>
</feature>
<evidence type="ECO:0000256" key="3">
    <source>
        <dbReference type="ARBA" id="ARBA00022989"/>
    </source>
</evidence>
<feature type="transmembrane region" description="Helical" evidence="5">
    <location>
        <begin position="553"/>
        <end position="571"/>
    </location>
</feature>
<keyword evidence="8" id="KW-1185">Reference proteome</keyword>
<evidence type="ECO:0000313" key="7">
    <source>
        <dbReference type="EMBL" id="ALC44272.1"/>
    </source>
</evidence>
<dbReference type="AlphaFoldDB" id="A0A0M4ELF3"/>
<comment type="subcellular location">
    <subcellularLocation>
        <location evidence="1">Membrane</location>
        <topology evidence="1">Multi-pass membrane protein</topology>
    </subcellularLocation>
</comment>
<dbReference type="Proteomes" id="UP000494163">
    <property type="component" value="Chromosome 3L"/>
</dbReference>
<sequence>MPCAFYEAGWLLGLIGTLVLGSFVVYAMHVLINDINVLCKRYRLSVLSYSEAMELAFQTGPESLQPLGKPLAYLVDLLLGVYHFGVDCVYVVFIAKSIKLLADMYIEPLDIRIYMGLVTVPLLASFAIRELKYLVPFAVISNLLLILSVAIICSYLFGDLPSLSERQAVQPLQGYAFFFGTVLFSIESVGVILALQLKMLNPQNYLGTFGVLNRAMFIVIAFYALFGFFGYWRYGDLTASSVLNNLPKTEILPQCVLAMFALGIFFSYALQGYITVEIIWRRYIAPRVEDSIALEYLIRMALVLASVLVAIAYPNFGVLLSFVGSFCLAQLGLIYPGIINLCVCYREGYGLERPLSNCDAFISLLKSVIGTGILAMPYAFMYTGIIVGVVLTALITVLLIYGMQMLIRCMVECARRNKVGYMTYPESMQAAFADGPDWCSKCAVGGKYMVDIVLGFSHYGVNVVYVVFVAKNVKQFTEAYSSFKLDLRIYIAIAGMAELPLFLLRHLKYLVPINIIANILLYICFAIIFYYLFRGLPSISDREMFESPLQWPMFFGIVLFAVTSVGVMLAIEEKMAKPQKYLGICGILSLASIVVVISNLAFGIFGYWRYGQEILDSVTLNLPETDICMDMCLWYKYSYGKLKWILIKDIFILIIGMLILLLGSFVAILGIVKEYGSGN</sequence>
<dbReference type="OMA" id="TYYSMML"/>
<dbReference type="GO" id="GO:0015179">
    <property type="term" value="F:L-amino acid transmembrane transporter activity"/>
    <property type="evidence" value="ECO:0007669"/>
    <property type="project" value="TreeGrafter"/>
</dbReference>
<feature type="transmembrane region" description="Helical" evidence="5">
    <location>
        <begin position="12"/>
        <end position="32"/>
    </location>
</feature>
<feature type="transmembrane region" description="Helical" evidence="5">
    <location>
        <begin position="487"/>
        <end position="504"/>
    </location>
</feature>
<evidence type="ECO:0000256" key="5">
    <source>
        <dbReference type="SAM" id="Phobius"/>
    </source>
</evidence>
<feature type="transmembrane region" description="Helical" evidence="5">
    <location>
        <begin position="511"/>
        <end position="533"/>
    </location>
</feature>
<evidence type="ECO:0000256" key="2">
    <source>
        <dbReference type="ARBA" id="ARBA00022692"/>
    </source>
</evidence>
<evidence type="ECO:0000259" key="6">
    <source>
        <dbReference type="Pfam" id="PF01490"/>
    </source>
</evidence>
<keyword evidence="4 5" id="KW-0472">Membrane</keyword>
<feature type="transmembrane region" description="Helical" evidence="5">
    <location>
        <begin position="296"/>
        <end position="313"/>
    </location>
</feature>
<dbReference type="Pfam" id="PF01490">
    <property type="entry name" value="Aa_trans"/>
    <property type="match status" value="2"/>
</dbReference>
<feature type="transmembrane region" description="Helical" evidence="5">
    <location>
        <begin position="209"/>
        <end position="231"/>
    </location>
</feature>
<evidence type="ECO:0000256" key="4">
    <source>
        <dbReference type="ARBA" id="ARBA00023136"/>
    </source>
</evidence>
<feature type="transmembrane region" description="Helical" evidence="5">
    <location>
        <begin position="135"/>
        <end position="157"/>
    </location>
</feature>
<feature type="domain" description="Amino acid transporter transmembrane" evidence="6">
    <location>
        <begin position="355"/>
        <end position="627"/>
    </location>
</feature>
<feature type="transmembrane region" description="Helical" evidence="5">
    <location>
        <begin position="177"/>
        <end position="197"/>
    </location>
</feature>
<dbReference type="EMBL" id="CP012525">
    <property type="protein sequence ID" value="ALC44272.1"/>
    <property type="molecule type" value="Genomic_DNA"/>
</dbReference>
<dbReference type="STRING" id="30019.A0A0M4ELF3"/>
<protein>
    <submittedName>
        <fullName evidence="7">CG32079</fullName>
    </submittedName>
</protein>
<dbReference type="GO" id="GO:0005774">
    <property type="term" value="C:vacuolar membrane"/>
    <property type="evidence" value="ECO:0007669"/>
    <property type="project" value="TreeGrafter"/>
</dbReference>
<feature type="transmembrane region" description="Helical" evidence="5">
    <location>
        <begin position="583"/>
        <end position="608"/>
    </location>
</feature>
<dbReference type="PANTHER" id="PTHR22950">
    <property type="entry name" value="AMINO ACID TRANSPORTER"/>
    <property type="match status" value="1"/>
</dbReference>